<evidence type="ECO:0000256" key="6">
    <source>
        <dbReference type="SAM" id="MobiDB-lite"/>
    </source>
</evidence>
<comment type="caution">
    <text evidence="8">The sequence shown here is derived from an EMBL/GenBank/DDBJ whole genome shotgun (WGS) entry which is preliminary data.</text>
</comment>
<comment type="subcellular location">
    <subcellularLocation>
        <location evidence="1">Nucleus</location>
    </subcellularLocation>
</comment>
<dbReference type="InterPro" id="IPR051089">
    <property type="entry name" value="prtT"/>
</dbReference>
<dbReference type="PANTHER" id="PTHR31845:SF39">
    <property type="entry name" value="TRANSCRIPTION FACTOR PBCR-RELATED"/>
    <property type="match status" value="1"/>
</dbReference>
<dbReference type="PANTHER" id="PTHR31845">
    <property type="entry name" value="FINGER DOMAIN PROTEIN, PUTATIVE-RELATED"/>
    <property type="match status" value="1"/>
</dbReference>
<evidence type="ECO:0000256" key="3">
    <source>
        <dbReference type="ARBA" id="ARBA00023125"/>
    </source>
</evidence>
<keyword evidence="4" id="KW-0804">Transcription</keyword>
<name>A0ABR3YPR5_9PEZI</name>
<keyword evidence="5" id="KW-0539">Nucleus</keyword>
<dbReference type="Proteomes" id="UP001583186">
    <property type="component" value="Unassembled WGS sequence"/>
</dbReference>
<feature type="region of interest" description="Disordered" evidence="6">
    <location>
        <begin position="67"/>
        <end position="111"/>
    </location>
</feature>
<keyword evidence="2" id="KW-0805">Transcription regulation</keyword>
<evidence type="ECO:0000256" key="5">
    <source>
        <dbReference type="ARBA" id="ARBA00023242"/>
    </source>
</evidence>
<evidence type="ECO:0000256" key="2">
    <source>
        <dbReference type="ARBA" id="ARBA00023015"/>
    </source>
</evidence>
<dbReference type="EMBL" id="JAWCUI010000063">
    <property type="protein sequence ID" value="KAL1890296.1"/>
    <property type="molecule type" value="Genomic_DNA"/>
</dbReference>
<dbReference type="InterPro" id="IPR036864">
    <property type="entry name" value="Zn2-C6_fun-type_DNA-bd_sf"/>
</dbReference>
<dbReference type="PROSITE" id="PS00463">
    <property type="entry name" value="ZN2_CY6_FUNGAL_1"/>
    <property type="match status" value="1"/>
</dbReference>
<dbReference type="InterPro" id="IPR001138">
    <property type="entry name" value="Zn2Cys6_DnaBD"/>
</dbReference>
<organism evidence="8 9">
    <name type="scientific">Sporothrix stenoceras</name>
    <dbReference type="NCBI Taxonomy" id="5173"/>
    <lineage>
        <taxon>Eukaryota</taxon>
        <taxon>Fungi</taxon>
        <taxon>Dikarya</taxon>
        <taxon>Ascomycota</taxon>
        <taxon>Pezizomycotina</taxon>
        <taxon>Sordariomycetes</taxon>
        <taxon>Sordariomycetidae</taxon>
        <taxon>Ophiostomatales</taxon>
        <taxon>Ophiostomataceae</taxon>
        <taxon>Sporothrix</taxon>
    </lineage>
</organism>
<keyword evidence="3" id="KW-0238">DNA-binding</keyword>
<evidence type="ECO:0000313" key="8">
    <source>
        <dbReference type="EMBL" id="KAL1890296.1"/>
    </source>
</evidence>
<feature type="region of interest" description="Disordered" evidence="6">
    <location>
        <begin position="606"/>
        <end position="631"/>
    </location>
</feature>
<proteinExistence type="predicted"/>
<evidence type="ECO:0000313" key="9">
    <source>
        <dbReference type="Proteomes" id="UP001583186"/>
    </source>
</evidence>
<protein>
    <recommendedName>
        <fullName evidence="7">Zn(2)-C6 fungal-type domain-containing protein</fullName>
    </recommendedName>
</protein>
<feature type="domain" description="Zn(2)-C6 fungal-type" evidence="7">
    <location>
        <begin position="9"/>
        <end position="40"/>
    </location>
</feature>
<dbReference type="SUPFAM" id="SSF57701">
    <property type="entry name" value="Zn2/Cys6 DNA-binding domain"/>
    <property type="match status" value="1"/>
</dbReference>
<reference evidence="8 9" key="1">
    <citation type="journal article" date="2024" name="IMA Fungus">
        <title>IMA Genome - F19 : A genome assembly and annotation guide to empower mycologists, including annotated draft genome sequences of Ceratocystis pirilliformis, Diaporthe australafricana, Fusarium ophioides, Paecilomyces lecythidis, and Sporothrix stenoceras.</title>
        <authorList>
            <person name="Aylward J."/>
            <person name="Wilson A.M."/>
            <person name="Visagie C.M."/>
            <person name="Spraker J."/>
            <person name="Barnes I."/>
            <person name="Buitendag C."/>
            <person name="Ceriani C."/>
            <person name="Del Mar Angel L."/>
            <person name="du Plessis D."/>
            <person name="Fuchs T."/>
            <person name="Gasser K."/>
            <person name="Kramer D."/>
            <person name="Li W."/>
            <person name="Munsamy K."/>
            <person name="Piso A."/>
            <person name="Price J.L."/>
            <person name="Sonnekus B."/>
            <person name="Thomas C."/>
            <person name="van der Nest A."/>
            <person name="van Dijk A."/>
            <person name="van Heerden A."/>
            <person name="van Vuuren N."/>
            <person name="Yilmaz N."/>
            <person name="Duong T.A."/>
            <person name="van der Merwe N.A."/>
            <person name="Wingfield M.J."/>
            <person name="Wingfield B.D."/>
        </authorList>
    </citation>
    <scope>NUCLEOTIDE SEQUENCE [LARGE SCALE GENOMIC DNA]</scope>
    <source>
        <strain evidence="8 9">CMW 5346</strain>
    </source>
</reference>
<dbReference type="Gene3D" id="4.10.240.10">
    <property type="entry name" value="Zn(2)-C6 fungal-type DNA-binding domain"/>
    <property type="match status" value="1"/>
</dbReference>
<dbReference type="CDD" id="cd00067">
    <property type="entry name" value="GAL4"/>
    <property type="match status" value="1"/>
</dbReference>
<accession>A0ABR3YPR5</accession>
<dbReference type="CDD" id="cd12148">
    <property type="entry name" value="fungal_TF_MHR"/>
    <property type="match status" value="1"/>
</dbReference>
<feature type="compositionally biased region" description="Low complexity" evidence="6">
    <location>
        <begin position="79"/>
        <end position="96"/>
    </location>
</feature>
<keyword evidence="9" id="KW-1185">Reference proteome</keyword>
<sequence length="693" mass="75184">MAALSVSRACKGCSQLKVRCQPGPSDSSSCERCLQAGRTCVPADKRRRPRDRIAELEAQVAALSRALQKQQLGDRGDRTSPSTTDTASNSTSSPSATQPPPTVRNAYSFSSTRPTGETAIAFLDARVPRAAQQQAVDLYVKRLWPLIPCFSLIGTDLDTMRRDKSVLFFSIVTFTAPFSLVPSAVRSELLRESMCMFAVELISKPNRRLDTVWSLLVACFFFRAQHGSAHVTVHQLTQMATSMAIDLGLGGAQLPAAPGVALSSTASTPGSVPELEAIEHCASPPASSADPSSPTAPYCTMATKADAQCAWLSCFMSASNLAIGIRRPDASAQWTAHNQSCLDDLTRGFAVMPPDAAHETLFLHMVRGERLCQQVVDAVKLCEPSVQWDVTSLENAQTMATLQTEIDNWTAETTTALVHASNFLFHKILLFYRYATVIYLHEPVLHTATNKLSFGAPFRRSKLAEHDVAHPQVTGKHVASLYALKDACLALLDLATSELDDEDTGDENDNTLTAFLSDAPLSFISKLFHAFFILAKLHIAVTAPGNTYGVVLRPAELRFAPYPGRLAGLADRIERRNPGSFHYKILACAGGAGEWFAEYEANRAKGTLQTPDEESSSSSTSQAQFTQPPDLENSFFYGEPTPIMATDTTADDMAAYLTAYGQSASTTLTGNTGFDVDDAQWQMLDRYISSFNG</sequence>
<evidence type="ECO:0000256" key="1">
    <source>
        <dbReference type="ARBA" id="ARBA00004123"/>
    </source>
</evidence>
<gene>
    <name evidence="8" type="ORF">Sste5346_008298</name>
</gene>
<evidence type="ECO:0000259" key="7">
    <source>
        <dbReference type="PROSITE" id="PS00463"/>
    </source>
</evidence>
<evidence type="ECO:0000256" key="4">
    <source>
        <dbReference type="ARBA" id="ARBA00023163"/>
    </source>
</evidence>